<protein>
    <submittedName>
        <fullName evidence="2">Uncharacterized protein</fullName>
    </submittedName>
</protein>
<dbReference type="EMBL" id="UINC01099344">
    <property type="protein sequence ID" value="SVC58546.1"/>
    <property type="molecule type" value="Genomic_DNA"/>
</dbReference>
<name>A0A382NBW1_9ZZZZ</name>
<proteinExistence type="predicted"/>
<dbReference type="AlphaFoldDB" id="A0A382NBW1"/>
<sequence>MFQSSSNHSLTLPENNGVGPPSWFSQVWQSILTLSPGMGIRLVPGFGVGDVDPSGKVLPGGVALV</sequence>
<accession>A0A382NBW1</accession>
<gene>
    <name evidence="2" type="ORF">METZ01_LOCUS311400</name>
</gene>
<evidence type="ECO:0000313" key="2">
    <source>
        <dbReference type="EMBL" id="SVC58546.1"/>
    </source>
</evidence>
<feature type="compositionally biased region" description="Polar residues" evidence="1">
    <location>
        <begin position="1"/>
        <end position="14"/>
    </location>
</feature>
<evidence type="ECO:0000256" key="1">
    <source>
        <dbReference type="SAM" id="MobiDB-lite"/>
    </source>
</evidence>
<organism evidence="2">
    <name type="scientific">marine metagenome</name>
    <dbReference type="NCBI Taxonomy" id="408172"/>
    <lineage>
        <taxon>unclassified sequences</taxon>
        <taxon>metagenomes</taxon>
        <taxon>ecological metagenomes</taxon>
    </lineage>
</organism>
<reference evidence="2" key="1">
    <citation type="submission" date="2018-05" db="EMBL/GenBank/DDBJ databases">
        <authorList>
            <person name="Lanie J.A."/>
            <person name="Ng W.-L."/>
            <person name="Kazmierczak K.M."/>
            <person name="Andrzejewski T.M."/>
            <person name="Davidsen T.M."/>
            <person name="Wayne K.J."/>
            <person name="Tettelin H."/>
            <person name="Glass J.I."/>
            <person name="Rusch D."/>
            <person name="Podicherti R."/>
            <person name="Tsui H.-C.T."/>
            <person name="Winkler M.E."/>
        </authorList>
    </citation>
    <scope>NUCLEOTIDE SEQUENCE</scope>
</reference>
<feature type="region of interest" description="Disordered" evidence="1">
    <location>
        <begin position="1"/>
        <end position="20"/>
    </location>
</feature>